<dbReference type="Pfam" id="PF02627">
    <property type="entry name" value="CMD"/>
    <property type="match status" value="1"/>
</dbReference>
<dbReference type="AlphaFoldDB" id="A0A660SMD7"/>
<proteinExistence type="predicted"/>
<dbReference type="InterPro" id="IPR029032">
    <property type="entry name" value="AhpD-like"/>
</dbReference>
<dbReference type="PANTHER" id="PTHR35446:SF3">
    <property type="entry name" value="CMD DOMAIN-CONTAINING PROTEIN"/>
    <property type="match status" value="1"/>
</dbReference>
<feature type="domain" description="Carboxymuconolactone decarboxylase-like" evidence="1">
    <location>
        <begin position="52"/>
        <end position="97"/>
    </location>
</feature>
<dbReference type="InterPro" id="IPR004675">
    <property type="entry name" value="AhpD_core"/>
</dbReference>
<comment type="caution">
    <text evidence="2">The sequence shown here is derived from an EMBL/GenBank/DDBJ whole genome shotgun (WGS) entry which is preliminary data.</text>
</comment>
<evidence type="ECO:0000313" key="2">
    <source>
        <dbReference type="EMBL" id="RKX71652.1"/>
    </source>
</evidence>
<gene>
    <name evidence="2" type="ORF">DRP53_00780</name>
</gene>
<dbReference type="Proteomes" id="UP000268469">
    <property type="component" value="Unassembled WGS sequence"/>
</dbReference>
<dbReference type="InterPro" id="IPR003779">
    <property type="entry name" value="CMD-like"/>
</dbReference>
<dbReference type="GO" id="GO:0051920">
    <property type="term" value="F:peroxiredoxin activity"/>
    <property type="evidence" value="ECO:0007669"/>
    <property type="project" value="InterPro"/>
</dbReference>
<dbReference type="NCBIfam" id="TIGR00778">
    <property type="entry name" value="ahpD_dom"/>
    <property type="match status" value="1"/>
</dbReference>
<dbReference type="Gene3D" id="1.20.1290.10">
    <property type="entry name" value="AhpD-like"/>
    <property type="match status" value="1"/>
</dbReference>
<evidence type="ECO:0000313" key="3">
    <source>
        <dbReference type="Proteomes" id="UP000268469"/>
    </source>
</evidence>
<name>A0A660SMD7_UNCW3</name>
<protein>
    <submittedName>
        <fullName evidence="2">Carboxymuconolactone decarboxylase family protein</fullName>
    </submittedName>
</protein>
<dbReference type="SUPFAM" id="SSF69118">
    <property type="entry name" value="AhpD-like"/>
    <property type="match status" value="1"/>
</dbReference>
<accession>A0A660SMD7</accession>
<organism evidence="2 3">
    <name type="scientific">candidate division WOR-3 bacterium</name>
    <dbReference type="NCBI Taxonomy" id="2052148"/>
    <lineage>
        <taxon>Bacteria</taxon>
        <taxon>Bacteria division WOR-3</taxon>
    </lineage>
</organism>
<reference evidence="2 3" key="1">
    <citation type="submission" date="2018-06" db="EMBL/GenBank/DDBJ databases">
        <title>Extensive metabolic versatility and redundancy in microbially diverse, dynamic hydrothermal sediments.</title>
        <authorList>
            <person name="Dombrowski N."/>
            <person name="Teske A."/>
            <person name="Baker B.J."/>
        </authorList>
    </citation>
    <scope>NUCLEOTIDE SEQUENCE [LARGE SCALE GENOMIC DNA]</scope>
    <source>
        <strain evidence="2">B36_G15</strain>
    </source>
</reference>
<evidence type="ECO:0000259" key="1">
    <source>
        <dbReference type="Pfam" id="PF02627"/>
    </source>
</evidence>
<dbReference type="EMBL" id="QNBE01000004">
    <property type="protein sequence ID" value="RKX71652.1"/>
    <property type="molecule type" value="Genomic_DNA"/>
</dbReference>
<sequence length="179" mass="19651">MARIKQINPEEASSYTRKLFKRIKEAFGTIPNMFRCMGNSEMALDGFLSMNASLGAGKLGPKNMKLVILATSQLNDCEYCASAHTQMAKDAGLLTDEECLNARKLIGSDPKSDALLKFTGRVFETRGKVTDQDLEAIRQAGFSDEEIIEILATMALITFANYTSNVGEPDLDFPKAPEV</sequence>
<dbReference type="PANTHER" id="PTHR35446">
    <property type="entry name" value="SI:CH211-175M2.5"/>
    <property type="match status" value="1"/>
</dbReference>